<accession>A0A2H4PB16</accession>
<protein>
    <submittedName>
        <fullName evidence="1">Uncharacterized protein</fullName>
    </submittedName>
</protein>
<name>A0A2H4PB16_9CAUD</name>
<keyword evidence="2" id="KW-1185">Reference proteome</keyword>
<reference evidence="1 2" key="1">
    <citation type="submission" date="2017-10" db="EMBL/GenBank/DDBJ databases">
        <title>Isolation and characterisation of Lactobacillus bacteriophages that infect wine-derived L. plantarum strains.</title>
        <authorList>
            <person name="Kyrkou I."/>
            <person name="Hestbjerg Hansen L."/>
        </authorList>
    </citation>
    <scope>NUCLEOTIDE SEQUENCE [LARGE SCALE GENOMIC DNA]</scope>
</reference>
<proteinExistence type="predicted"/>
<dbReference type="EMBL" id="MG252693">
    <property type="protein sequence ID" value="ATW59425.1"/>
    <property type="molecule type" value="Genomic_DNA"/>
</dbReference>
<sequence>MEESWVNMNNTNKSYETSLNEMVATLVVPSDEPWTLQRNNSYDNDSAHKIKSALLDLKRDHPELFDGLSIGYQIIGDSKSSVAGEIIGMIINSGLIKQREDGKYIAVIPDELVEGSEVTE</sequence>
<dbReference type="Proteomes" id="UP000241560">
    <property type="component" value="Segment"/>
</dbReference>
<evidence type="ECO:0000313" key="2">
    <source>
        <dbReference type="Proteomes" id="UP000241560"/>
    </source>
</evidence>
<dbReference type="KEGG" id="vg:54986232"/>
<dbReference type="RefSeq" id="YP_009795855.1">
    <property type="nucleotide sequence ID" value="NC_047897.1"/>
</dbReference>
<organism evidence="1 2">
    <name type="scientific">Lactobacillus phage Lenus</name>
    <dbReference type="NCBI Taxonomy" id="2053682"/>
    <lineage>
        <taxon>Viruses</taxon>
        <taxon>Duplodnaviria</taxon>
        <taxon>Heunggongvirae</taxon>
        <taxon>Uroviricota</taxon>
        <taxon>Caudoviricetes</taxon>
        <taxon>Tybeckvirinae</taxon>
        <taxon>Lenusvirus</taxon>
        <taxon>Lenusvirus lenus</taxon>
    </lineage>
</organism>
<evidence type="ECO:0000313" key="1">
    <source>
        <dbReference type="EMBL" id="ATW59425.1"/>
    </source>
</evidence>
<dbReference type="GeneID" id="54986232"/>